<evidence type="ECO:0000256" key="1">
    <source>
        <dbReference type="SAM" id="MobiDB-lite"/>
    </source>
</evidence>
<dbReference type="EMBL" id="CAJPVJ010002234">
    <property type="protein sequence ID" value="CAG2165981.1"/>
    <property type="molecule type" value="Genomic_DNA"/>
</dbReference>
<sequence length="257" mass="28997">MYANSLYGSHGVTQDFQRNSATNTSSHCFYPKQPTYPPAMVIDTTNTSAPITNYPYVGRKGMANPTPVPSYQFNPMSGVSCNPLPFTSDFRPQSISLATESSGQCSSSSTPSSKSNTFDRKCGFVCNESKPELQLIMDRLETMQRSNQTFETNVLNQLRQMREEMSDMRKAIQELPIRFADSLTQCLDLVNNRAECLSVDSEPEVVDVFDKLHLNEDHDFVEIFNKTMTASEDSTAVKKFVFPYDSSLDLDKWLKHD</sequence>
<dbReference type="EMBL" id="OC917059">
    <property type="protein sequence ID" value="CAD7646015.1"/>
    <property type="molecule type" value="Genomic_DNA"/>
</dbReference>
<protein>
    <submittedName>
        <fullName evidence="2">Uncharacterized protein</fullName>
    </submittedName>
</protein>
<feature type="compositionally biased region" description="Low complexity" evidence="1">
    <location>
        <begin position="101"/>
        <end position="115"/>
    </location>
</feature>
<accession>A0A7R9QJ21</accession>
<evidence type="ECO:0000313" key="2">
    <source>
        <dbReference type="EMBL" id="CAD7646015.1"/>
    </source>
</evidence>
<keyword evidence="3" id="KW-1185">Reference proteome</keyword>
<evidence type="ECO:0000313" key="3">
    <source>
        <dbReference type="Proteomes" id="UP000728032"/>
    </source>
</evidence>
<dbReference type="AlphaFoldDB" id="A0A7R9QJ21"/>
<reference evidence="2" key="1">
    <citation type="submission" date="2020-11" db="EMBL/GenBank/DDBJ databases">
        <authorList>
            <person name="Tran Van P."/>
        </authorList>
    </citation>
    <scope>NUCLEOTIDE SEQUENCE</scope>
</reference>
<dbReference type="Proteomes" id="UP000728032">
    <property type="component" value="Unassembled WGS sequence"/>
</dbReference>
<dbReference type="OrthoDB" id="10471436at2759"/>
<name>A0A7R9QJ21_9ACAR</name>
<organism evidence="2">
    <name type="scientific">Oppiella nova</name>
    <dbReference type="NCBI Taxonomy" id="334625"/>
    <lineage>
        <taxon>Eukaryota</taxon>
        <taxon>Metazoa</taxon>
        <taxon>Ecdysozoa</taxon>
        <taxon>Arthropoda</taxon>
        <taxon>Chelicerata</taxon>
        <taxon>Arachnida</taxon>
        <taxon>Acari</taxon>
        <taxon>Acariformes</taxon>
        <taxon>Sarcoptiformes</taxon>
        <taxon>Oribatida</taxon>
        <taxon>Brachypylina</taxon>
        <taxon>Oppioidea</taxon>
        <taxon>Oppiidae</taxon>
        <taxon>Oppiella</taxon>
    </lineage>
</organism>
<gene>
    <name evidence="2" type="ORF">ONB1V03_LOCUS5514</name>
</gene>
<proteinExistence type="predicted"/>
<feature type="region of interest" description="Disordered" evidence="1">
    <location>
        <begin position="99"/>
        <end position="118"/>
    </location>
</feature>